<dbReference type="FunFam" id="2.20.100.10:FF:000007">
    <property type="entry name" value="Thrombospondin 1"/>
    <property type="match status" value="1"/>
</dbReference>
<dbReference type="KEGG" id="nfu:107382766"/>
<dbReference type="Pfam" id="PF00090">
    <property type="entry name" value="TSP_1"/>
    <property type="match status" value="3"/>
</dbReference>
<dbReference type="PANTHER" id="PTHR22906">
    <property type="entry name" value="PROPERDIN"/>
    <property type="match status" value="1"/>
</dbReference>
<accession>A0A9D3BN91</accession>
<dbReference type="PROSITE" id="PS50092">
    <property type="entry name" value="TSP1"/>
    <property type="match status" value="3"/>
</dbReference>
<evidence type="ECO:0000256" key="1">
    <source>
        <dbReference type="ARBA" id="ARBA00004613"/>
    </source>
</evidence>
<dbReference type="OMA" id="ERARNCT"/>
<dbReference type="SUPFAM" id="SSF82895">
    <property type="entry name" value="TSP-1 type 1 repeat"/>
    <property type="match status" value="3"/>
</dbReference>
<organism evidence="6 7">
    <name type="scientific">Nothobranchius furzeri</name>
    <name type="common">Turquoise killifish</name>
    <dbReference type="NCBI Taxonomy" id="105023"/>
    <lineage>
        <taxon>Eukaryota</taxon>
        <taxon>Metazoa</taxon>
        <taxon>Chordata</taxon>
        <taxon>Craniata</taxon>
        <taxon>Vertebrata</taxon>
        <taxon>Euteleostomi</taxon>
        <taxon>Actinopterygii</taxon>
        <taxon>Neopterygii</taxon>
        <taxon>Teleostei</taxon>
        <taxon>Neoteleostei</taxon>
        <taxon>Acanthomorphata</taxon>
        <taxon>Ovalentaria</taxon>
        <taxon>Atherinomorphae</taxon>
        <taxon>Cyprinodontiformes</taxon>
        <taxon>Nothobranchiidae</taxon>
        <taxon>Nothobranchius</taxon>
    </lineage>
</organism>
<dbReference type="InterPro" id="IPR036383">
    <property type="entry name" value="TSP1_rpt_sf"/>
</dbReference>
<keyword evidence="2" id="KW-0964">Secreted</keyword>
<proteinExistence type="predicted"/>
<dbReference type="AlphaFoldDB" id="A0A9D3BN91"/>
<evidence type="ECO:0000313" key="7">
    <source>
        <dbReference type="Proteomes" id="UP000822369"/>
    </source>
</evidence>
<dbReference type="InterPro" id="IPR000884">
    <property type="entry name" value="TSP1_rpt"/>
</dbReference>
<dbReference type="PRINTS" id="PR01705">
    <property type="entry name" value="TSP1REPEAT"/>
</dbReference>
<name>A0A9D3BN91_NOTFU</name>
<comment type="subcellular location">
    <subcellularLocation>
        <location evidence="1">Secreted</location>
    </subcellularLocation>
</comment>
<evidence type="ECO:0000313" key="6">
    <source>
        <dbReference type="EMBL" id="KAF7213775.1"/>
    </source>
</evidence>
<evidence type="ECO:0000256" key="2">
    <source>
        <dbReference type="ARBA" id="ARBA00022525"/>
    </source>
</evidence>
<dbReference type="EMBL" id="JAAVVJ010000010">
    <property type="protein sequence ID" value="KAF7213775.1"/>
    <property type="molecule type" value="Genomic_DNA"/>
</dbReference>
<sequence length="323" mass="35273">MCYVTQTGLIMCVCSGHLEQDNVCVELWQCDCLDSLGQSWAAGSLHQVDCNNCSCTDGKLLCTNHSCQDTCLWSTWSSWAACSVSCGRGQKTRYRSLIPEAEGTDCDFEEVQHKPCSLGLCPPLCVHNDQELGVGDTWLQGECQQCTCTPEGVYCQVVDCRVDGGWTPWSVWSDCSVTCSQGAQVRTRACINPPPRNNGSDCSGAERESQHCQTPPCLDDLCPWSPWSPCSQSCGAGYVSRHRVCVCEDGGDTACPPEVEAERSSEETQLCYKQPCPSTTLQKYIKPGFLEESDKTKSSSFVGRVGVQVESLTSAASFNRIEL</sequence>
<dbReference type="PANTHER" id="PTHR22906:SF43">
    <property type="entry name" value="PROPERDIN"/>
    <property type="match status" value="1"/>
</dbReference>
<comment type="caution">
    <text evidence="6">The sequence shown here is derived from an EMBL/GenBank/DDBJ whole genome shotgun (WGS) entry which is preliminary data.</text>
</comment>
<evidence type="ECO:0000256" key="3">
    <source>
        <dbReference type="ARBA" id="ARBA00022729"/>
    </source>
</evidence>
<reference evidence="6" key="1">
    <citation type="submission" date="2020-03" db="EMBL/GenBank/DDBJ databases">
        <title>Intra-Species Differences in Population Size shape Life History and Genome Evolution.</title>
        <authorList>
            <person name="Willemsen D."/>
            <person name="Cui R."/>
            <person name="Valenzano D.R."/>
        </authorList>
    </citation>
    <scope>NUCLEOTIDE SEQUENCE</scope>
    <source>
        <strain evidence="6">GRZ</strain>
        <tissue evidence="6">Whole</tissue>
    </source>
</reference>
<dbReference type="SMART" id="SM00209">
    <property type="entry name" value="TSP1"/>
    <property type="match status" value="3"/>
</dbReference>
<evidence type="ECO:0000256" key="5">
    <source>
        <dbReference type="ARBA" id="ARBA00023157"/>
    </source>
</evidence>
<dbReference type="InterPro" id="IPR052065">
    <property type="entry name" value="Compl_asym_regulator"/>
</dbReference>
<protein>
    <submittedName>
        <fullName evidence="6">SCO-spondin-like</fullName>
    </submittedName>
</protein>
<gene>
    <name evidence="6" type="ORF">G4P62_008149</name>
</gene>
<evidence type="ECO:0000256" key="4">
    <source>
        <dbReference type="ARBA" id="ARBA00022737"/>
    </source>
</evidence>
<keyword evidence="4" id="KW-0677">Repeat</keyword>
<keyword evidence="3" id="KW-0732">Signal</keyword>
<dbReference type="Proteomes" id="UP000822369">
    <property type="component" value="Chromosome 10"/>
</dbReference>
<keyword evidence="5" id="KW-1015">Disulfide bond</keyword>
<dbReference type="Gene3D" id="2.20.100.10">
    <property type="entry name" value="Thrombospondin type-1 (TSP1) repeat"/>
    <property type="match status" value="3"/>
</dbReference>